<dbReference type="PANTHER" id="PTHR43194:SF2">
    <property type="entry name" value="PEROXISOMAL MEMBRANE PROTEIN LPX1"/>
    <property type="match status" value="1"/>
</dbReference>
<dbReference type="EMBL" id="BAAAME010000002">
    <property type="protein sequence ID" value="GAA1726286.1"/>
    <property type="molecule type" value="Genomic_DNA"/>
</dbReference>
<reference evidence="2 3" key="1">
    <citation type="journal article" date="2019" name="Int. J. Syst. Evol. Microbiol.">
        <title>The Global Catalogue of Microorganisms (GCM) 10K type strain sequencing project: providing services to taxonomists for standard genome sequencing and annotation.</title>
        <authorList>
            <consortium name="The Broad Institute Genomics Platform"/>
            <consortium name="The Broad Institute Genome Sequencing Center for Infectious Disease"/>
            <person name="Wu L."/>
            <person name="Ma J."/>
        </authorList>
    </citation>
    <scope>NUCLEOTIDE SEQUENCE [LARGE SCALE GENOMIC DNA]</scope>
    <source>
        <strain evidence="2 3">JCM 13518</strain>
    </source>
</reference>
<sequence length="265" mass="28704">MTALDAIRLIADDPQAEIVLVHGAWHGPWCWHEGFAQRLAERGISSTAVGLRGHGGSTDGVTLNRMRMRDYIDDVVAVLTGLGLETPPFVAGHSMGGAVVQGMLARDNRPAIAGAALLASMPPRGVIGVTIDIAIRRPADFLRGNLTLDLGLLVRRPEDVRHLFFRPETSQDVVDLTTANVKSESYRAFLDMLVLDRPKPRPVDVPLLVLGAQEDVIFPPSDVFATACAWGTEPVMLPSLGHDVMLDDGWERVADTLADWVLAHA</sequence>
<evidence type="ECO:0000313" key="2">
    <source>
        <dbReference type="EMBL" id="GAA1726286.1"/>
    </source>
</evidence>
<dbReference type="PANTHER" id="PTHR43194">
    <property type="entry name" value="HYDROLASE ALPHA/BETA FOLD FAMILY"/>
    <property type="match status" value="1"/>
</dbReference>
<evidence type="ECO:0000313" key="3">
    <source>
        <dbReference type="Proteomes" id="UP001501057"/>
    </source>
</evidence>
<dbReference type="SUPFAM" id="SSF53474">
    <property type="entry name" value="alpha/beta-Hydrolases"/>
    <property type="match status" value="1"/>
</dbReference>
<protein>
    <submittedName>
        <fullName evidence="2">Alpha/beta hydrolase</fullName>
    </submittedName>
</protein>
<comment type="caution">
    <text evidence="2">The sequence shown here is derived from an EMBL/GenBank/DDBJ whole genome shotgun (WGS) entry which is preliminary data.</text>
</comment>
<dbReference type="Gene3D" id="3.40.50.1820">
    <property type="entry name" value="alpha/beta hydrolase"/>
    <property type="match status" value="1"/>
</dbReference>
<dbReference type="InterPro" id="IPR000073">
    <property type="entry name" value="AB_hydrolase_1"/>
</dbReference>
<name>A0ABN2JGE0_9ACTN</name>
<feature type="domain" description="AB hydrolase-1" evidence="1">
    <location>
        <begin position="18"/>
        <end position="255"/>
    </location>
</feature>
<gene>
    <name evidence="2" type="ORF">GCM10009710_03710</name>
</gene>
<accession>A0ABN2JGE0</accession>
<organism evidence="2 3">
    <name type="scientific">Aeromicrobium alkaliterrae</name>
    <dbReference type="NCBI Taxonomy" id="302168"/>
    <lineage>
        <taxon>Bacteria</taxon>
        <taxon>Bacillati</taxon>
        <taxon>Actinomycetota</taxon>
        <taxon>Actinomycetes</taxon>
        <taxon>Propionibacteriales</taxon>
        <taxon>Nocardioidaceae</taxon>
        <taxon>Aeromicrobium</taxon>
    </lineage>
</organism>
<keyword evidence="3" id="KW-1185">Reference proteome</keyword>
<dbReference type="GO" id="GO:0016787">
    <property type="term" value="F:hydrolase activity"/>
    <property type="evidence" value="ECO:0007669"/>
    <property type="project" value="UniProtKB-KW"/>
</dbReference>
<dbReference type="Pfam" id="PF12697">
    <property type="entry name" value="Abhydrolase_6"/>
    <property type="match status" value="1"/>
</dbReference>
<dbReference type="Proteomes" id="UP001501057">
    <property type="component" value="Unassembled WGS sequence"/>
</dbReference>
<keyword evidence="2" id="KW-0378">Hydrolase</keyword>
<proteinExistence type="predicted"/>
<dbReference type="RefSeq" id="WP_344197138.1">
    <property type="nucleotide sequence ID" value="NZ_BAAAME010000002.1"/>
</dbReference>
<evidence type="ECO:0000259" key="1">
    <source>
        <dbReference type="Pfam" id="PF12697"/>
    </source>
</evidence>
<dbReference type="InterPro" id="IPR050228">
    <property type="entry name" value="Carboxylesterase_BioH"/>
</dbReference>
<dbReference type="InterPro" id="IPR029058">
    <property type="entry name" value="AB_hydrolase_fold"/>
</dbReference>